<keyword evidence="9" id="KW-1185">Reference proteome</keyword>
<dbReference type="CDD" id="cd22647">
    <property type="entry name" value="CTF3_NTD_HEAT"/>
    <property type="match status" value="1"/>
</dbReference>
<dbReference type="EMBL" id="DS572724">
    <property type="protein sequence ID" value="EGY20335.1"/>
    <property type="molecule type" value="Genomic_DNA"/>
</dbReference>
<dbReference type="Proteomes" id="UP000001611">
    <property type="component" value="Chromosome 4"/>
</dbReference>
<dbReference type="Pfam" id="PF07778">
    <property type="entry name" value="CENP-I"/>
    <property type="match status" value="2"/>
</dbReference>
<dbReference type="InParanoid" id="G2XII2"/>
<dbReference type="AlphaFoldDB" id="G2XII2"/>
<evidence type="ECO:0000256" key="2">
    <source>
        <dbReference type="ARBA" id="ARBA00004584"/>
    </source>
</evidence>
<feature type="compositionally biased region" description="Polar residues" evidence="7">
    <location>
        <begin position="234"/>
        <end position="247"/>
    </location>
</feature>
<evidence type="ECO:0000256" key="4">
    <source>
        <dbReference type="ARBA" id="ARBA00022454"/>
    </source>
</evidence>
<dbReference type="GeneID" id="20711427"/>
<dbReference type="HOGENOM" id="CLU_023256_0_0_1"/>
<keyword evidence="4" id="KW-0158">Chromosome</keyword>
<evidence type="ECO:0000256" key="7">
    <source>
        <dbReference type="SAM" id="MobiDB-lite"/>
    </source>
</evidence>
<protein>
    <submittedName>
        <fullName evidence="8">Mis6 domain-containing protein</fullName>
    </submittedName>
</protein>
<keyword evidence="5" id="KW-0539">Nucleus</keyword>
<dbReference type="OMA" id="RVFKNYY"/>
<keyword evidence="6" id="KW-0137">Centromere</keyword>
<evidence type="ECO:0000313" key="8">
    <source>
        <dbReference type="EMBL" id="EGY20335.1"/>
    </source>
</evidence>
<dbReference type="GO" id="GO:0000070">
    <property type="term" value="P:mitotic sister chromatid segregation"/>
    <property type="evidence" value="ECO:0007669"/>
    <property type="project" value="TreeGrafter"/>
</dbReference>
<dbReference type="PANTHER" id="PTHR48208:SF2">
    <property type="entry name" value="CENTROMERE PROTEIN I"/>
    <property type="match status" value="1"/>
</dbReference>
<dbReference type="STRING" id="498257.G2XII2"/>
<evidence type="ECO:0000256" key="1">
    <source>
        <dbReference type="ARBA" id="ARBA00004123"/>
    </source>
</evidence>
<proteinExistence type="inferred from homology"/>
<dbReference type="OrthoDB" id="6347512at2759"/>
<dbReference type="RefSeq" id="XP_009654016.1">
    <property type="nucleotide sequence ID" value="XM_009655721.1"/>
</dbReference>
<organism evidence="8 9">
    <name type="scientific">Verticillium dahliae (strain VdLs.17 / ATCC MYA-4575 / FGSC 10137)</name>
    <name type="common">Verticillium wilt</name>
    <dbReference type="NCBI Taxonomy" id="498257"/>
    <lineage>
        <taxon>Eukaryota</taxon>
        <taxon>Fungi</taxon>
        <taxon>Dikarya</taxon>
        <taxon>Ascomycota</taxon>
        <taxon>Pezizomycotina</taxon>
        <taxon>Sordariomycetes</taxon>
        <taxon>Hypocreomycetidae</taxon>
        <taxon>Glomerellales</taxon>
        <taxon>Plectosphaerellaceae</taxon>
        <taxon>Verticillium</taxon>
    </lineage>
</organism>
<evidence type="ECO:0000256" key="6">
    <source>
        <dbReference type="ARBA" id="ARBA00023328"/>
    </source>
</evidence>
<evidence type="ECO:0000313" key="9">
    <source>
        <dbReference type="Proteomes" id="UP000001611"/>
    </source>
</evidence>
<dbReference type="eggNOG" id="ENOG502QU9H">
    <property type="taxonomic scope" value="Eukaryota"/>
</dbReference>
<accession>G2XII2</accession>
<gene>
    <name evidence="8" type="ORF">VDAG_09964</name>
</gene>
<dbReference type="GO" id="GO:0034080">
    <property type="term" value="P:CENP-A containing chromatin assembly"/>
    <property type="evidence" value="ECO:0007669"/>
    <property type="project" value="TreeGrafter"/>
</dbReference>
<evidence type="ECO:0000256" key="3">
    <source>
        <dbReference type="ARBA" id="ARBA00005470"/>
    </source>
</evidence>
<dbReference type="KEGG" id="vda:VDAG_09964"/>
<comment type="similarity">
    <text evidence="3">Belongs to the CENP-I/CTF3 family.</text>
</comment>
<comment type="subcellular location">
    <subcellularLocation>
        <location evidence="2">Chromosome</location>
        <location evidence="2">Centromere</location>
    </subcellularLocation>
    <subcellularLocation>
        <location evidence="1">Nucleus</location>
    </subcellularLocation>
</comment>
<dbReference type="PANTHER" id="PTHR48208">
    <property type="entry name" value="CENTROMERE PROTEIN I"/>
    <property type="match status" value="1"/>
</dbReference>
<dbReference type="InterPro" id="IPR012485">
    <property type="entry name" value="CENP-I"/>
</dbReference>
<evidence type="ECO:0000256" key="5">
    <source>
        <dbReference type="ARBA" id="ARBA00023242"/>
    </source>
</evidence>
<dbReference type="GO" id="GO:0005634">
    <property type="term" value="C:nucleus"/>
    <property type="evidence" value="ECO:0007669"/>
    <property type="project" value="UniProtKB-SubCell"/>
</dbReference>
<feature type="region of interest" description="Disordered" evidence="7">
    <location>
        <begin position="234"/>
        <end position="265"/>
    </location>
</feature>
<dbReference type="GO" id="GO:0000939">
    <property type="term" value="C:inner kinetochore"/>
    <property type="evidence" value="ECO:0007669"/>
    <property type="project" value="TreeGrafter"/>
</dbReference>
<sequence>MASGDEAELRDLINDVVQAAKIPAKKRFVSIKPTIENLTSRAYDQGLLPDALSELISLITKPSHLDQASLNSLINNLYPSSRVSSDVILRVIGCLGRGELKPSLPIQAGLLRWLVMVYQTIETPAILSQSYAILFNLLDTAAIRFALHLGNEMGNVNILEQKRNSSIVLIPNSLGLSRRTGHDPALTGLLRIFKDYYPEIIVGDAIKGKASAFKHPDTQWRDRLGEIQRDYAQRSTAANSQPQSGFTVSRHAAGGGRGPRPSGIPAVHTSYADETSVTLEEIDSADRLAQTLEKIEVPNQLAAVLADPLLQKLVALRKDDVMSRRIVHWLDALLDDVVSGNADAKTFEDTMEVLQDYVSRETPPVVLNFLAKLFERWDGVEAQGHILGILQYTTLSRFDELERLLFQPLEKCLPRTPSNQILLLDTYRGLLHNWTSVLLALGSIPSDTPFDAVRQLQIHANALTLSLIQACPSTATNGAVLDFYEQVAATTSHPTLQPHVRIAIPSPALVYLVFFSPSLGNVSRLTGVLARYKTAFDAAMARSKTAYTSADLRTFNSFLMDLCNCLWRGRAFNATDTNALGCLAPRAATSRFQRYAEDVGSDLALPLLFGLSHSPLLSLQSISCVRALEDEAFRGDGGVMIATRHAGPVTQASLQRLAAARGLPLKWAEYRLQVLRHLEREGFVGVMDFMKNILKVLQGTGNAASQGSQGSRASLG</sequence>
<reference evidence="8 9" key="1">
    <citation type="submission" date="2008-03" db="EMBL/GenBank/DDBJ databases">
        <title>The Genome Sequence of Verticillium dahliae VdLs.17.</title>
        <authorList>
            <consortium name="The Broad Institute Genome Sequencing Platform"/>
            <person name="Ma L.-J.J."/>
            <person name="Klosterman S.J."/>
            <person name="Subbarao K."/>
            <person name="Dobinson K."/>
            <person name="Veronese P."/>
            <person name="Kang S."/>
            <person name="Gold S.E."/>
            <person name="Young S."/>
            <person name="Jaffe D."/>
            <person name="Gnerre S."/>
            <person name="Berlin A."/>
            <person name="Heiman D."/>
            <person name="Hepburn T."/>
            <person name="Sykes S."/>
            <person name="Alvarado L."/>
            <person name="Kodira C.D."/>
            <person name="Lander E."/>
            <person name="Galagan J."/>
            <person name="Nusbaum C."/>
            <person name="Birren B."/>
        </authorList>
    </citation>
    <scope>NUCLEOTIDE SEQUENCE [LARGE SCALE GENOMIC DNA]</scope>
    <source>
        <strain evidence="9">VdLs.17 / ATCC MYA-4575 / FGSC 10137</strain>
    </source>
</reference>
<name>G2XII2_VERDV</name>